<comment type="caution">
    <text evidence="3">The sequence shown here is derived from an EMBL/GenBank/DDBJ whole genome shotgun (WGS) entry which is preliminary data.</text>
</comment>
<protein>
    <recommendedName>
        <fullName evidence="5">Lipoprotein</fullName>
    </recommendedName>
</protein>
<feature type="compositionally biased region" description="Basic and acidic residues" evidence="1">
    <location>
        <begin position="34"/>
        <end position="49"/>
    </location>
</feature>
<accession>A0A429X5R0</accession>
<feature type="region of interest" description="Disordered" evidence="1">
    <location>
        <begin position="34"/>
        <end position="85"/>
    </location>
</feature>
<name>A0A429X5R0_SIMTE</name>
<evidence type="ECO:0000313" key="4">
    <source>
        <dbReference type="Proteomes" id="UP000287296"/>
    </source>
</evidence>
<reference evidence="3 4" key="1">
    <citation type="submission" date="2018-12" db="EMBL/GenBank/DDBJ databases">
        <authorList>
            <person name="Sun L."/>
            <person name="Chen Z."/>
        </authorList>
    </citation>
    <scope>NUCLEOTIDE SEQUENCE [LARGE SCALE GENOMIC DNA]</scope>
    <source>
        <strain evidence="3 4">LMG 29736</strain>
    </source>
</reference>
<dbReference type="Proteomes" id="UP000287296">
    <property type="component" value="Unassembled WGS sequence"/>
</dbReference>
<dbReference type="PROSITE" id="PS51257">
    <property type="entry name" value="PROKAR_LIPOPROTEIN"/>
    <property type="match status" value="1"/>
</dbReference>
<proteinExistence type="predicted"/>
<feature type="signal peptide" evidence="2">
    <location>
        <begin position="1"/>
        <end position="30"/>
    </location>
</feature>
<gene>
    <name evidence="3" type="ORF">D5F11_016035</name>
</gene>
<evidence type="ECO:0000256" key="2">
    <source>
        <dbReference type="SAM" id="SignalP"/>
    </source>
</evidence>
<feature type="compositionally biased region" description="Basic and acidic residues" evidence="1">
    <location>
        <begin position="76"/>
        <end position="85"/>
    </location>
</feature>
<evidence type="ECO:0008006" key="5">
    <source>
        <dbReference type="Google" id="ProtNLM"/>
    </source>
</evidence>
<dbReference type="RefSeq" id="WP_120117144.1">
    <property type="nucleotide sequence ID" value="NZ_QYTW02000017.1"/>
</dbReference>
<dbReference type="AlphaFoldDB" id="A0A429X5R0"/>
<dbReference type="EMBL" id="QYTW02000017">
    <property type="protein sequence ID" value="RST58747.1"/>
    <property type="molecule type" value="Genomic_DNA"/>
</dbReference>
<keyword evidence="2" id="KW-0732">Signal</keyword>
<feature type="chain" id="PRO_5039279368" description="Lipoprotein" evidence="2">
    <location>
        <begin position="31"/>
        <end position="237"/>
    </location>
</feature>
<sequence>MGKTMIGGYIKMKKMKLLFISLLITALLGACGTSKKEQKTGDDKEKTETVDEGNNKQGNDEEETETVEQTENESGEETKDGPEKVRLLEKNLTYQENGKTEEETAFLKKSDNQDYSLYVLADYELTGEEPQKDVLYLKEADALFMRIELLPTNANLNDEVETIKSQLESVSSDIKETKPQGHEWLKNATGVTAENGNERVSAYLIPQKDWLLKLTIFTPAKEDAEDPFLKMAETIED</sequence>
<dbReference type="OrthoDB" id="2735367at2"/>
<evidence type="ECO:0000256" key="1">
    <source>
        <dbReference type="SAM" id="MobiDB-lite"/>
    </source>
</evidence>
<feature type="compositionally biased region" description="Acidic residues" evidence="1">
    <location>
        <begin position="60"/>
        <end position="75"/>
    </location>
</feature>
<organism evidence="3 4">
    <name type="scientific">Siminovitchia terrae</name>
    <name type="common">Bacillus terrae</name>
    <dbReference type="NCBI Taxonomy" id="1914933"/>
    <lineage>
        <taxon>Bacteria</taxon>
        <taxon>Bacillati</taxon>
        <taxon>Bacillota</taxon>
        <taxon>Bacilli</taxon>
        <taxon>Bacillales</taxon>
        <taxon>Bacillaceae</taxon>
        <taxon>Siminovitchia</taxon>
    </lineage>
</organism>
<evidence type="ECO:0000313" key="3">
    <source>
        <dbReference type="EMBL" id="RST58747.1"/>
    </source>
</evidence>